<evidence type="ECO:0000256" key="2">
    <source>
        <dbReference type="SAM" id="MobiDB-lite"/>
    </source>
</evidence>
<evidence type="ECO:0000256" key="1">
    <source>
        <dbReference type="SAM" id="Coils"/>
    </source>
</evidence>
<gene>
    <name evidence="4" type="ORF">LTR77_008403</name>
</gene>
<feature type="compositionally biased region" description="Basic and acidic residues" evidence="2">
    <location>
        <begin position="167"/>
        <end position="180"/>
    </location>
</feature>
<feature type="compositionally biased region" description="Basic and acidic residues" evidence="2">
    <location>
        <begin position="125"/>
        <end position="135"/>
    </location>
</feature>
<dbReference type="AlphaFoldDB" id="A0AAV9P453"/>
<feature type="domain" description="Spindle pole body-associated protein cut12" evidence="3">
    <location>
        <begin position="163"/>
        <end position="282"/>
    </location>
</feature>
<name>A0AAV9P453_9PEZI</name>
<feature type="compositionally biased region" description="Basic residues" evidence="2">
    <location>
        <begin position="181"/>
        <end position="191"/>
    </location>
</feature>
<feature type="region of interest" description="Disordered" evidence="2">
    <location>
        <begin position="43"/>
        <end position="209"/>
    </location>
</feature>
<feature type="coiled-coil region" evidence="1">
    <location>
        <begin position="251"/>
        <end position="285"/>
    </location>
</feature>
<dbReference type="EMBL" id="JAVRRT010000014">
    <property type="protein sequence ID" value="KAK5166142.1"/>
    <property type="molecule type" value="Genomic_DNA"/>
</dbReference>
<keyword evidence="1" id="KW-0175">Coiled coil</keyword>
<reference evidence="4 5" key="1">
    <citation type="submission" date="2023-08" db="EMBL/GenBank/DDBJ databases">
        <title>Black Yeasts Isolated from many extreme environments.</title>
        <authorList>
            <person name="Coleine C."/>
            <person name="Stajich J.E."/>
            <person name="Selbmann L."/>
        </authorList>
    </citation>
    <scope>NUCLEOTIDE SEQUENCE [LARGE SCALE GENOMIC DNA]</scope>
    <source>
        <strain evidence="4 5">CCFEE 5935</strain>
    </source>
</reference>
<evidence type="ECO:0000313" key="4">
    <source>
        <dbReference type="EMBL" id="KAK5166142.1"/>
    </source>
</evidence>
<feature type="compositionally biased region" description="Basic and acidic residues" evidence="2">
    <location>
        <begin position="407"/>
        <end position="422"/>
    </location>
</feature>
<feature type="region of interest" description="Disordered" evidence="2">
    <location>
        <begin position="1"/>
        <end position="31"/>
    </location>
</feature>
<protein>
    <recommendedName>
        <fullName evidence="3">Spindle pole body-associated protein cut12 domain-containing protein</fullName>
    </recommendedName>
</protein>
<feature type="compositionally biased region" description="Polar residues" evidence="2">
    <location>
        <begin position="426"/>
        <end position="436"/>
    </location>
</feature>
<dbReference type="GeneID" id="89929736"/>
<dbReference type="RefSeq" id="XP_064656095.1">
    <property type="nucleotide sequence ID" value="XM_064805635.1"/>
</dbReference>
<evidence type="ECO:0000313" key="5">
    <source>
        <dbReference type="Proteomes" id="UP001337655"/>
    </source>
</evidence>
<sequence>MLHWLAGAKQPGGLTDPDTTGYAEPPETPAPVFAVRAFKHAIFGTPQTVQPKPRRNSSENGRPRNGDNKAARPGMTRPKSASDAQTLARQRPADPPEPLASPTKGILLTPGTAAARKKNVTFGDHIFDNEQKRPLNDSPAEEGAGEALANESDLEDEQPEKRRGRGKLTEALEQARDESRKRKPKAEKRARKAAEDPIDVPAEFEDPKTESGKYWKREYDIYRTNTQREVKKLVTKQRAAKSFAMAKDFECTELSDDLEQERKKVETLEAKMDEFSALMKDLHDQLSSSRKESEARAEEIAMLKRHFGRKDSARPSSADTGSLVPLQRTNSSQREEHAVVDAQPDPVQRPSEPYNPSKSSNRPRMDLQTLRARVKSKPEPSQPKAADDIWAQSFGSPSPVSHRKSERKAQRPKDEDKVEETPRATALQTLDVNTLANGRGDDRDFAPKPSESDRYAQPSVEESTSPDGSEGKVDKRRLPDLPSPAGDPIVPKHPEPSSTIERAKVIEDAGDTDLSIPVPESSPFEPQAKVLPPPPRRGAAPAGPRDAPPLRPVQPAINTKENVSPTSAPSKPLPPPHDPGMKPSAMWTSYNNAPQPSKRSGNTVGKNGKDANAERLEAARARINARGRVAT</sequence>
<evidence type="ECO:0000259" key="3">
    <source>
        <dbReference type="Pfam" id="PF11500"/>
    </source>
</evidence>
<feature type="compositionally biased region" description="Basic and acidic residues" evidence="2">
    <location>
        <begin position="61"/>
        <end position="70"/>
    </location>
</feature>
<feature type="compositionally biased region" description="Basic and acidic residues" evidence="2">
    <location>
        <begin position="490"/>
        <end position="507"/>
    </location>
</feature>
<dbReference type="InterPro" id="IPR021589">
    <property type="entry name" value="Cut12"/>
</dbReference>
<feature type="compositionally biased region" description="Basic and acidic residues" evidence="2">
    <location>
        <begin position="439"/>
        <end position="454"/>
    </location>
</feature>
<keyword evidence="5" id="KW-1185">Reference proteome</keyword>
<accession>A0AAV9P453</accession>
<comment type="caution">
    <text evidence="4">The sequence shown here is derived from an EMBL/GenBank/DDBJ whole genome shotgun (WGS) entry which is preliminary data.</text>
</comment>
<dbReference type="Proteomes" id="UP001337655">
    <property type="component" value="Unassembled WGS sequence"/>
</dbReference>
<proteinExistence type="predicted"/>
<feature type="compositionally biased region" description="Polar residues" evidence="2">
    <location>
        <begin position="586"/>
        <end position="605"/>
    </location>
</feature>
<feature type="region of interest" description="Disordered" evidence="2">
    <location>
        <begin position="303"/>
        <end position="612"/>
    </location>
</feature>
<feature type="compositionally biased region" description="Basic and acidic residues" evidence="2">
    <location>
        <begin position="469"/>
        <end position="479"/>
    </location>
</feature>
<organism evidence="4 5">
    <name type="scientific">Saxophila tyrrhenica</name>
    <dbReference type="NCBI Taxonomy" id="1690608"/>
    <lineage>
        <taxon>Eukaryota</taxon>
        <taxon>Fungi</taxon>
        <taxon>Dikarya</taxon>
        <taxon>Ascomycota</taxon>
        <taxon>Pezizomycotina</taxon>
        <taxon>Dothideomycetes</taxon>
        <taxon>Dothideomycetidae</taxon>
        <taxon>Mycosphaerellales</taxon>
        <taxon>Extremaceae</taxon>
        <taxon>Saxophila</taxon>
    </lineage>
</organism>
<dbReference type="Pfam" id="PF11500">
    <property type="entry name" value="Cut12"/>
    <property type="match status" value="1"/>
</dbReference>